<dbReference type="AlphaFoldDB" id="A0A4R3LX82"/>
<dbReference type="Pfam" id="PF13410">
    <property type="entry name" value="GST_C_2"/>
    <property type="match status" value="1"/>
</dbReference>
<dbReference type="Gene3D" id="3.40.30.10">
    <property type="entry name" value="Glutaredoxin"/>
    <property type="match status" value="1"/>
</dbReference>
<dbReference type="SUPFAM" id="SSF47616">
    <property type="entry name" value="GST C-terminal domain-like"/>
    <property type="match status" value="1"/>
</dbReference>
<gene>
    <name evidence="2" type="ORF">EDC64_11040</name>
</gene>
<proteinExistence type="predicted"/>
<protein>
    <submittedName>
        <fullName evidence="2">Glutathione S-transferase</fullName>
    </submittedName>
</protein>
<dbReference type="CDD" id="cd03205">
    <property type="entry name" value="GST_C_6"/>
    <property type="match status" value="1"/>
</dbReference>
<dbReference type="PANTHER" id="PTHR43968:SF6">
    <property type="entry name" value="GLUTATHIONE S-TRANSFERASE OMEGA"/>
    <property type="match status" value="1"/>
</dbReference>
<dbReference type="SUPFAM" id="SSF52833">
    <property type="entry name" value="Thioredoxin-like"/>
    <property type="match status" value="1"/>
</dbReference>
<dbReference type="PANTHER" id="PTHR43968">
    <property type="match status" value="1"/>
</dbReference>
<dbReference type="Proteomes" id="UP000294664">
    <property type="component" value="Unassembled WGS sequence"/>
</dbReference>
<keyword evidence="3" id="KW-1185">Reference proteome</keyword>
<accession>A0A4R3LX82</accession>
<name>A0A4R3LX82_9HYPH</name>
<evidence type="ECO:0000313" key="2">
    <source>
        <dbReference type="EMBL" id="TCT03177.1"/>
    </source>
</evidence>
<dbReference type="EMBL" id="SMAI01000010">
    <property type="protein sequence ID" value="TCT03177.1"/>
    <property type="molecule type" value="Genomic_DNA"/>
</dbReference>
<dbReference type="GO" id="GO:0005737">
    <property type="term" value="C:cytoplasm"/>
    <property type="evidence" value="ECO:0007669"/>
    <property type="project" value="TreeGrafter"/>
</dbReference>
<reference evidence="2 3" key="1">
    <citation type="submission" date="2019-03" db="EMBL/GenBank/DDBJ databases">
        <title>Genomic Encyclopedia of Type Strains, Phase IV (KMG-IV): sequencing the most valuable type-strain genomes for metagenomic binning, comparative biology and taxonomic classification.</title>
        <authorList>
            <person name="Goeker M."/>
        </authorList>
    </citation>
    <scope>NUCLEOTIDE SEQUENCE [LARGE SCALE GENOMIC DNA]</scope>
    <source>
        <strain evidence="2 3">DSM 9035</strain>
    </source>
</reference>
<evidence type="ECO:0000259" key="1">
    <source>
        <dbReference type="PROSITE" id="PS50404"/>
    </source>
</evidence>
<dbReference type="GO" id="GO:0016740">
    <property type="term" value="F:transferase activity"/>
    <property type="evidence" value="ECO:0007669"/>
    <property type="project" value="UniProtKB-KW"/>
</dbReference>
<dbReference type="InterPro" id="IPR036249">
    <property type="entry name" value="Thioredoxin-like_sf"/>
</dbReference>
<sequence length="200" mass="21614">MRLRYSLTSPFARKVRVAAHHLGLPLTLELADTLSETDTLLQQNPLGKLPVLLVEGEAPVFDSPVILAYLDHLSGGGRLIPAEPAARFACLRLEALADGIMDAALLSFYETRFRPVERQHPDWVARQKAKIARALDALEPAPPSLEAGPTAGTIALACALAYVDLRLGSDWRGPHPNLVAWLDTFAAQVPGFRETAPPAA</sequence>
<dbReference type="InterPro" id="IPR004045">
    <property type="entry name" value="Glutathione_S-Trfase_N"/>
</dbReference>
<evidence type="ECO:0000313" key="3">
    <source>
        <dbReference type="Proteomes" id="UP000294664"/>
    </source>
</evidence>
<keyword evidence="2" id="KW-0808">Transferase</keyword>
<dbReference type="Gene3D" id="1.20.1050.10">
    <property type="match status" value="1"/>
</dbReference>
<dbReference type="RefSeq" id="WP_132032918.1">
    <property type="nucleotide sequence ID" value="NZ_SMAI01000010.1"/>
</dbReference>
<dbReference type="Pfam" id="PF13409">
    <property type="entry name" value="GST_N_2"/>
    <property type="match status" value="1"/>
</dbReference>
<dbReference type="InterPro" id="IPR036282">
    <property type="entry name" value="Glutathione-S-Trfase_C_sf"/>
</dbReference>
<feature type="domain" description="GST N-terminal" evidence="1">
    <location>
        <begin position="1"/>
        <end position="78"/>
    </location>
</feature>
<organism evidence="2 3">
    <name type="scientific">Aquabacter spiritensis</name>
    <dbReference type="NCBI Taxonomy" id="933073"/>
    <lineage>
        <taxon>Bacteria</taxon>
        <taxon>Pseudomonadati</taxon>
        <taxon>Pseudomonadota</taxon>
        <taxon>Alphaproteobacteria</taxon>
        <taxon>Hyphomicrobiales</taxon>
        <taxon>Xanthobacteraceae</taxon>
        <taxon>Aquabacter</taxon>
    </lineage>
</organism>
<dbReference type="PROSITE" id="PS50404">
    <property type="entry name" value="GST_NTER"/>
    <property type="match status" value="1"/>
</dbReference>
<comment type="caution">
    <text evidence="2">The sequence shown here is derived from an EMBL/GenBank/DDBJ whole genome shotgun (WGS) entry which is preliminary data.</text>
</comment>
<dbReference type="InterPro" id="IPR050983">
    <property type="entry name" value="GST_Omega/HSP26"/>
</dbReference>
<dbReference type="OrthoDB" id="9795329at2"/>